<comment type="subcellular location">
    <subcellularLocation>
        <location evidence="1">Cell envelope</location>
    </subcellularLocation>
</comment>
<sequence length="349" mass="37992">MQFSRRSFLAGMAAAATATAVPTKAKAARRYSGDISPDSYATLIDLTKCDGCPGKDMAACVSACRTANVHKFPEPDPAMLKPYWPQNFYDDWSDRRDVHDRLTPYNWLFVQHIAVTENGHTEVVHVPRRCMHCDNPPCAKLCPFGVKHKHPEGMVTIDPFLCFGGSKCKSVCPWHIPQRQAGVGIYTHLDPLPAGGGVMFKCDLCKDRLDRGEQPACLPACPKDAMTFGARSEIDALAEKLAQEYSGYIYGQAENGGTSTVYVSRVSFEKMQQALMAEAKDPRQVTQLHRPTNMLDRTSGWAGMTLTAPVIGAVGAFAGAMAAGRKPDAKQQKPPATGTTPSQGESTHE</sequence>
<dbReference type="SUPFAM" id="SSF54862">
    <property type="entry name" value="4Fe-4S ferredoxins"/>
    <property type="match status" value="1"/>
</dbReference>
<keyword evidence="11" id="KW-1185">Reference proteome</keyword>
<dbReference type="GO" id="GO:0046872">
    <property type="term" value="F:metal ion binding"/>
    <property type="evidence" value="ECO:0007669"/>
    <property type="project" value="UniProtKB-KW"/>
</dbReference>
<dbReference type="Pfam" id="PF13247">
    <property type="entry name" value="Fer4_11"/>
    <property type="match status" value="1"/>
</dbReference>
<name>E6W7B7_DESIS</name>
<keyword evidence="6" id="KW-0411">Iron-sulfur</keyword>
<evidence type="ECO:0000256" key="8">
    <source>
        <dbReference type="SAM" id="Phobius"/>
    </source>
</evidence>
<dbReference type="PANTHER" id="PTHR43545:SF4">
    <property type="entry name" value="IRON-SULFUR PROTEIN"/>
    <property type="match status" value="1"/>
</dbReference>
<dbReference type="GO" id="GO:0030313">
    <property type="term" value="C:cell envelope"/>
    <property type="evidence" value="ECO:0007669"/>
    <property type="project" value="UniProtKB-SubCell"/>
</dbReference>
<keyword evidence="2" id="KW-0004">4Fe-4S</keyword>
<evidence type="ECO:0000313" key="10">
    <source>
        <dbReference type="EMBL" id="ADU66284.1"/>
    </source>
</evidence>
<dbReference type="Proteomes" id="UP000002572">
    <property type="component" value="Chromosome"/>
</dbReference>
<organism evidence="10 11">
    <name type="scientific">Desulfurispirillum indicum (strain ATCC BAA-1389 / DSM 22839 / S5)</name>
    <dbReference type="NCBI Taxonomy" id="653733"/>
    <lineage>
        <taxon>Bacteria</taxon>
        <taxon>Pseudomonadati</taxon>
        <taxon>Chrysiogenota</taxon>
        <taxon>Chrysiogenia</taxon>
        <taxon>Chrysiogenales</taxon>
        <taxon>Chrysiogenaceae</taxon>
        <taxon>Desulfurispirillum</taxon>
    </lineage>
</organism>
<feature type="domain" description="4Fe-4S ferredoxin-type" evidence="9">
    <location>
        <begin position="121"/>
        <end position="152"/>
    </location>
</feature>
<dbReference type="STRING" id="653733.Selin_1551"/>
<feature type="region of interest" description="Disordered" evidence="7">
    <location>
        <begin position="323"/>
        <end position="349"/>
    </location>
</feature>
<evidence type="ECO:0000259" key="9">
    <source>
        <dbReference type="PROSITE" id="PS51379"/>
    </source>
</evidence>
<accession>E6W7B7</accession>
<feature type="compositionally biased region" description="Polar residues" evidence="7">
    <location>
        <begin position="337"/>
        <end position="349"/>
    </location>
</feature>
<evidence type="ECO:0000256" key="6">
    <source>
        <dbReference type="ARBA" id="ARBA00023014"/>
    </source>
</evidence>
<evidence type="ECO:0000256" key="3">
    <source>
        <dbReference type="ARBA" id="ARBA00022723"/>
    </source>
</evidence>
<dbReference type="PANTHER" id="PTHR43545">
    <property type="entry name" value="FORMATE DEHYDROGENASE, NITRATE-INDUCIBLE, IRON-SULFUR SUBUNIT"/>
    <property type="match status" value="1"/>
</dbReference>
<dbReference type="FunCoup" id="E6W7B7">
    <property type="interactions" value="29"/>
</dbReference>
<keyword evidence="3" id="KW-0479">Metal-binding</keyword>
<dbReference type="AlphaFoldDB" id="E6W7B7"/>
<dbReference type="KEGG" id="din:Selin_1551"/>
<dbReference type="HOGENOM" id="CLU_043374_0_1_0"/>
<dbReference type="InParanoid" id="E6W7B7"/>
<evidence type="ECO:0000256" key="1">
    <source>
        <dbReference type="ARBA" id="ARBA00004196"/>
    </source>
</evidence>
<dbReference type="PROSITE" id="PS51318">
    <property type="entry name" value="TAT"/>
    <property type="match status" value="1"/>
</dbReference>
<gene>
    <name evidence="10" type="ordered locus">Selin_1551</name>
</gene>
<keyword evidence="5" id="KW-0408">Iron</keyword>
<dbReference type="OrthoDB" id="9789030at2"/>
<dbReference type="PROSITE" id="PS51379">
    <property type="entry name" value="4FE4S_FER_2"/>
    <property type="match status" value="2"/>
</dbReference>
<dbReference type="GO" id="GO:0051539">
    <property type="term" value="F:4 iron, 4 sulfur cluster binding"/>
    <property type="evidence" value="ECO:0007669"/>
    <property type="project" value="UniProtKB-KW"/>
</dbReference>
<keyword evidence="8" id="KW-1133">Transmembrane helix</keyword>
<dbReference type="EMBL" id="CP002432">
    <property type="protein sequence ID" value="ADU66284.1"/>
    <property type="molecule type" value="Genomic_DNA"/>
</dbReference>
<dbReference type="InterPro" id="IPR017896">
    <property type="entry name" value="4Fe4S_Fe-S-bd"/>
</dbReference>
<evidence type="ECO:0000256" key="2">
    <source>
        <dbReference type="ARBA" id="ARBA00022485"/>
    </source>
</evidence>
<evidence type="ECO:0000256" key="4">
    <source>
        <dbReference type="ARBA" id="ARBA00022737"/>
    </source>
</evidence>
<dbReference type="Gene3D" id="3.30.70.20">
    <property type="match status" value="2"/>
</dbReference>
<feature type="transmembrane region" description="Helical" evidence="8">
    <location>
        <begin position="301"/>
        <end position="323"/>
    </location>
</feature>
<evidence type="ECO:0000313" key="11">
    <source>
        <dbReference type="Proteomes" id="UP000002572"/>
    </source>
</evidence>
<evidence type="ECO:0000256" key="7">
    <source>
        <dbReference type="SAM" id="MobiDB-lite"/>
    </source>
</evidence>
<dbReference type="eggNOG" id="COG0437">
    <property type="taxonomic scope" value="Bacteria"/>
</dbReference>
<dbReference type="CDD" id="cd16368">
    <property type="entry name" value="DMSOR_beta_like"/>
    <property type="match status" value="1"/>
</dbReference>
<dbReference type="InterPro" id="IPR051555">
    <property type="entry name" value="FDH_Electron_Transfer_Unit"/>
</dbReference>
<reference evidence="10 11" key="1">
    <citation type="submission" date="2010-12" db="EMBL/GenBank/DDBJ databases">
        <title>Complete sequence of Desulfurispirillum indicum S5.</title>
        <authorList>
            <consortium name="US DOE Joint Genome Institute"/>
            <person name="Lucas S."/>
            <person name="Copeland A."/>
            <person name="Lapidus A."/>
            <person name="Cheng J.-F."/>
            <person name="Goodwin L."/>
            <person name="Pitluck S."/>
            <person name="Chertkov O."/>
            <person name="Held B."/>
            <person name="Detter J.C."/>
            <person name="Han C."/>
            <person name="Tapia R."/>
            <person name="Land M."/>
            <person name="Hauser L."/>
            <person name="Kyrpides N."/>
            <person name="Ivanova N."/>
            <person name="Mikhailova N."/>
            <person name="Haggblom M."/>
            <person name="Rauschenbach I."/>
            <person name="Bini E."/>
            <person name="Woyke T."/>
        </authorList>
    </citation>
    <scope>NUCLEOTIDE SEQUENCE [LARGE SCALE GENOMIC DNA]</scope>
    <source>
        <strain evidence="11">ATCC BAA-1389 / DSM 22839 / S5</strain>
    </source>
</reference>
<protein>
    <submittedName>
        <fullName evidence="10">4Fe-4S ferredoxin iron-sulfur binding domain-containing protein</fullName>
    </submittedName>
</protein>
<keyword evidence="8" id="KW-0472">Membrane</keyword>
<dbReference type="RefSeq" id="WP_013506165.1">
    <property type="nucleotide sequence ID" value="NC_014836.1"/>
</dbReference>
<keyword evidence="4" id="KW-0677">Repeat</keyword>
<feature type="domain" description="4Fe-4S ferredoxin-type" evidence="9">
    <location>
        <begin position="153"/>
        <end position="182"/>
    </location>
</feature>
<dbReference type="InterPro" id="IPR006311">
    <property type="entry name" value="TAT_signal"/>
</dbReference>
<keyword evidence="8" id="KW-0812">Transmembrane</keyword>
<proteinExistence type="predicted"/>
<evidence type="ECO:0000256" key="5">
    <source>
        <dbReference type="ARBA" id="ARBA00023004"/>
    </source>
</evidence>